<gene>
    <name evidence="3" type="ORF">SE17_15430</name>
</gene>
<comment type="caution">
    <text evidence="3">The sequence shown here is derived from an EMBL/GenBank/DDBJ whole genome shotgun (WGS) entry which is preliminary data.</text>
</comment>
<dbReference type="GO" id="GO:0000166">
    <property type="term" value="F:nucleotide binding"/>
    <property type="evidence" value="ECO:0007669"/>
    <property type="project" value="UniProtKB-KW"/>
</dbReference>
<evidence type="ECO:0000259" key="2">
    <source>
        <dbReference type="Pfam" id="PF24729"/>
    </source>
</evidence>
<evidence type="ECO:0000313" key="4">
    <source>
        <dbReference type="Proteomes" id="UP000050509"/>
    </source>
</evidence>
<dbReference type="EMBL" id="LJCR01000541">
    <property type="protein sequence ID" value="KPV52447.1"/>
    <property type="molecule type" value="Genomic_DNA"/>
</dbReference>
<accession>A0A0P9HD03</accession>
<organism evidence="3 4">
    <name type="scientific">Kouleothrix aurantiaca</name>
    <dbReference type="NCBI Taxonomy" id="186479"/>
    <lineage>
        <taxon>Bacteria</taxon>
        <taxon>Bacillati</taxon>
        <taxon>Chloroflexota</taxon>
        <taxon>Chloroflexia</taxon>
        <taxon>Chloroflexales</taxon>
        <taxon>Roseiflexineae</taxon>
        <taxon>Roseiflexaceae</taxon>
        <taxon>Kouleothrix</taxon>
    </lineage>
</organism>
<dbReference type="InterPro" id="IPR056098">
    <property type="entry name" value="Acb2/Tad1_hairpin"/>
</dbReference>
<keyword evidence="4" id="KW-1185">Reference proteome</keyword>
<dbReference type="Proteomes" id="UP000050509">
    <property type="component" value="Unassembled WGS sequence"/>
</dbReference>
<sequence length="61" mass="6984">MEPDKQEQSIEITDDLTTIKIVIDEIVTALTKSAVKNRQRSLAITKLEEARMWVAEAQRVE</sequence>
<dbReference type="Pfam" id="PF24729">
    <property type="entry name" value="Acb2_Tad1_hairpin"/>
    <property type="match status" value="1"/>
</dbReference>
<dbReference type="AlphaFoldDB" id="A0A0P9HD03"/>
<evidence type="ECO:0000256" key="1">
    <source>
        <dbReference type="ARBA" id="ARBA00022741"/>
    </source>
</evidence>
<feature type="domain" description="Acb2/Tad1 hairpin" evidence="2">
    <location>
        <begin position="13"/>
        <end position="55"/>
    </location>
</feature>
<protein>
    <recommendedName>
        <fullName evidence="2">Acb2/Tad1 hairpin domain-containing protein</fullName>
    </recommendedName>
</protein>
<evidence type="ECO:0000313" key="3">
    <source>
        <dbReference type="EMBL" id="KPV52447.1"/>
    </source>
</evidence>
<proteinExistence type="predicted"/>
<keyword evidence="1" id="KW-0547">Nucleotide-binding</keyword>
<reference evidence="3 4" key="1">
    <citation type="submission" date="2015-09" db="EMBL/GenBank/DDBJ databases">
        <title>Draft genome sequence of Kouleothrix aurantiaca JCM 19913.</title>
        <authorList>
            <person name="Hemp J."/>
        </authorList>
    </citation>
    <scope>NUCLEOTIDE SEQUENCE [LARGE SCALE GENOMIC DNA]</scope>
    <source>
        <strain evidence="3 4">COM-B</strain>
    </source>
</reference>
<name>A0A0P9HD03_9CHLR</name>